<evidence type="ECO:0000256" key="1">
    <source>
        <dbReference type="ARBA" id="ARBA00004141"/>
    </source>
</evidence>
<comment type="function">
    <text evidence="6">Choline transporter.</text>
</comment>
<keyword evidence="5 6" id="KW-0472">Membrane</keyword>
<dbReference type="Pfam" id="PF04515">
    <property type="entry name" value="Choline_transpo"/>
    <property type="match status" value="1"/>
</dbReference>
<organism evidence="7 8">
    <name type="scientific">Biomphalaria pfeifferi</name>
    <name type="common">Bloodfluke planorb</name>
    <name type="synonym">Freshwater snail</name>
    <dbReference type="NCBI Taxonomy" id="112525"/>
    <lineage>
        <taxon>Eukaryota</taxon>
        <taxon>Metazoa</taxon>
        <taxon>Spiralia</taxon>
        <taxon>Lophotrochozoa</taxon>
        <taxon>Mollusca</taxon>
        <taxon>Gastropoda</taxon>
        <taxon>Heterobranchia</taxon>
        <taxon>Euthyneura</taxon>
        <taxon>Panpulmonata</taxon>
        <taxon>Hygrophila</taxon>
        <taxon>Lymnaeoidea</taxon>
        <taxon>Planorbidae</taxon>
        <taxon>Biomphalaria</taxon>
    </lineage>
</organism>
<feature type="transmembrane region" description="Helical" evidence="6">
    <location>
        <begin position="210"/>
        <end position="234"/>
    </location>
</feature>
<keyword evidence="3 6" id="KW-0812">Transmembrane</keyword>
<evidence type="ECO:0000313" key="8">
    <source>
        <dbReference type="Proteomes" id="UP001233172"/>
    </source>
</evidence>
<evidence type="ECO:0000256" key="6">
    <source>
        <dbReference type="RuleBase" id="RU368066"/>
    </source>
</evidence>
<feature type="transmembrane region" description="Helical" evidence="6">
    <location>
        <begin position="451"/>
        <end position="475"/>
    </location>
</feature>
<keyword evidence="4 6" id="KW-1133">Transmembrane helix</keyword>
<feature type="transmembrane region" description="Helical" evidence="6">
    <location>
        <begin position="334"/>
        <end position="355"/>
    </location>
</feature>
<comment type="subcellular location">
    <subcellularLocation>
        <location evidence="6">Cell membrane</location>
        <topology evidence="6">Multi-pass membrane protein</topology>
    </subcellularLocation>
    <subcellularLocation>
        <location evidence="1">Membrane</location>
        <topology evidence="1">Multi-pass membrane protein</topology>
    </subcellularLocation>
</comment>
<accession>A0AAD8AZW5</accession>
<proteinExistence type="inferred from homology"/>
<dbReference type="GO" id="GO:0022857">
    <property type="term" value="F:transmembrane transporter activity"/>
    <property type="evidence" value="ECO:0007669"/>
    <property type="project" value="UniProtKB-UniRule"/>
</dbReference>
<protein>
    <recommendedName>
        <fullName evidence="6">Choline transporter-like protein</fullName>
    </recommendedName>
</protein>
<comment type="caution">
    <text evidence="7">The sequence shown here is derived from an EMBL/GenBank/DDBJ whole genome shotgun (WGS) entry which is preliminary data.</text>
</comment>
<reference evidence="7" key="2">
    <citation type="submission" date="2023-04" db="EMBL/GenBank/DDBJ databases">
        <authorList>
            <person name="Bu L."/>
            <person name="Lu L."/>
            <person name="Laidemitt M.R."/>
            <person name="Zhang S.M."/>
            <person name="Mutuku M."/>
            <person name="Mkoji G."/>
            <person name="Steinauer M."/>
            <person name="Loker E.S."/>
        </authorList>
    </citation>
    <scope>NUCLEOTIDE SEQUENCE</scope>
    <source>
        <strain evidence="7">KasaAsao</strain>
        <tissue evidence="7">Whole Snail</tissue>
    </source>
</reference>
<dbReference type="PANTHER" id="PTHR12385:SF12">
    <property type="entry name" value="CHOLINE TRANSPORTER-LIKE PROTEIN"/>
    <property type="match status" value="1"/>
</dbReference>
<dbReference type="PANTHER" id="PTHR12385">
    <property type="entry name" value="CHOLINE TRANSPORTER-LIKE (SLC FAMILY 44)"/>
    <property type="match status" value="1"/>
</dbReference>
<evidence type="ECO:0000256" key="4">
    <source>
        <dbReference type="ARBA" id="ARBA00022989"/>
    </source>
</evidence>
<feature type="transmembrane region" description="Helical" evidence="6">
    <location>
        <begin position="558"/>
        <end position="579"/>
    </location>
</feature>
<dbReference type="GO" id="GO:0005886">
    <property type="term" value="C:plasma membrane"/>
    <property type="evidence" value="ECO:0007669"/>
    <property type="project" value="UniProtKB-SubCell"/>
</dbReference>
<evidence type="ECO:0000256" key="5">
    <source>
        <dbReference type="ARBA" id="ARBA00023136"/>
    </source>
</evidence>
<feature type="transmembrane region" description="Helical" evidence="6">
    <location>
        <begin position="241"/>
        <end position="264"/>
    </location>
</feature>
<evidence type="ECO:0000256" key="2">
    <source>
        <dbReference type="ARBA" id="ARBA00007168"/>
    </source>
</evidence>
<evidence type="ECO:0000256" key="3">
    <source>
        <dbReference type="ARBA" id="ARBA00022692"/>
    </source>
</evidence>
<evidence type="ECO:0000313" key="7">
    <source>
        <dbReference type="EMBL" id="KAK0045464.1"/>
    </source>
</evidence>
<dbReference type="Proteomes" id="UP001233172">
    <property type="component" value="Unassembled WGS sequence"/>
</dbReference>
<feature type="transmembrane region" description="Helical" evidence="6">
    <location>
        <begin position="585"/>
        <end position="603"/>
    </location>
</feature>
<name>A0AAD8AZW5_BIOPF</name>
<dbReference type="AlphaFoldDB" id="A0AAD8AZW5"/>
<comment type="similarity">
    <text evidence="2 6">Belongs to the CTL (choline transporter-like) family.</text>
</comment>
<keyword evidence="8" id="KW-1185">Reference proteome</keyword>
<dbReference type="EMBL" id="JASAOG010000180">
    <property type="protein sequence ID" value="KAK0045464.1"/>
    <property type="molecule type" value="Genomic_DNA"/>
</dbReference>
<sequence>MTGCCYPIKDAKDQKGLLSKPRRNRGCTDILVFLVFVFFICGLIFLGAFSISKGDPFRLVYGTDSFGNTCDEDNSKRAITGVSYSGRNLKGRPYLFFMNIKEPDSSMRICVNKCPENDILTPRELYDFSQQTGSLLCRYDLDLSVYVTANGSLQGPCPVLPIHKSESLLNWCIPRDMVEIDGWQENNIANNVIAYINKSNVFQKVLRDLYASWTVLTALCFLAVAFSVLMVLLIRFLASVIIWLILTLAVLASMAGSAFIWWTFISNKNKLDMEETLRVPLLEVDINSENSFLLFSVVSTVLTIILLLILVAMRKRISHVVLLLKEAGSCVSELPLLLLQPLWTLLLLIMFFVYWVTVLAYLSTSGMYIYISTYFCVFLKPYRNIFETPTVNEHSYVMFTKHETITYFWWYHLVGLIWVSEYIINCQSFVISGAVARWYFTRDKSQLGFPILGTIGRLIVFHQGSVAFGSLLTLVKLPKMMLLFITKKLKSCDNCCAQGCAQGCCCWCVEKCLRYINTYAYCVVAISGKNFCTSAKKSYYILVSNTFKLSAMNSVCHLVMLITKVAVMAATTAVSVIWFKSQEDLHFYAIPVLVVAVFSYYIAHCFLSVYQLIIDALMLCYCEDRDMNDGSLERPFYGSKGFMIHMAECSQAFNDLVRSQQRSSSEPESEPAQV</sequence>
<reference evidence="7" key="1">
    <citation type="journal article" date="2023" name="PLoS Negl. Trop. Dis.">
        <title>A genome sequence for Biomphalaria pfeifferi, the major vector snail for the human-infecting parasite Schistosoma mansoni.</title>
        <authorList>
            <person name="Bu L."/>
            <person name="Lu L."/>
            <person name="Laidemitt M.R."/>
            <person name="Zhang S.M."/>
            <person name="Mutuku M."/>
            <person name="Mkoji G."/>
            <person name="Steinauer M."/>
            <person name="Loker E.S."/>
        </authorList>
    </citation>
    <scope>NUCLEOTIDE SEQUENCE</scope>
    <source>
        <strain evidence="7">KasaAsao</strain>
    </source>
</reference>
<feature type="transmembrane region" description="Helical" evidence="6">
    <location>
        <begin position="30"/>
        <end position="51"/>
    </location>
</feature>
<feature type="transmembrane region" description="Helical" evidence="6">
    <location>
        <begin position="408"/>
        <end position="431"/>
    </location>
</feature>
<feature type="transmembrane region" description="Helical" evidence="6">
    <location>
        <begin position="361"/>
        <end position="379"/>
    </location>
</feature>
<gene>
    <name evidence="7" type="ORF">Bpfe_025070</name>
</gene>
<dbReference type="InterPro" id="IPR007603">
    <property type="entry name" value="Choline_transptr-like"/>
</dbReference>
<feature type="transmembrane region" description="Helical" evidence="6">
    <location>
        <begin position="292"/>
        <end position="313"/>
    </location>
</feature>